<feature type="compositionally biased region" description="Pro residues" evidence="1">
    <location>
        <begin position="1"/>
        <end position="11"/>
    </location>
</feature>
<reference evidence="3" key="1">
    <citation type="submission" date="2023-03" db="EMBL/GenBank/DDBJ databases">
        <title>Massive genome expansion in bonnet fungi (Mycena s.s.) driven by repeated elements and novel gene families across ecological guilds.</title>
        <authorList>
            <consortium name="Lawrence Berkeley National Laboratory"/>
            <person name="Harder C.B."/>
            <person name="Miyauchi S."/>
            <person name="Viragh M."/>
            <person name="Kuo A."/>
            <person name="Thoen E."/>
            <person name="Andreopoulos B."/>
            <person name="Lu D."/>
            <person name="Skrede I."/>
            <person name="Drula E."/>
            <person name="Henrissat B."/>
            <person name="Morin E."/>
            <person name="Kohler A."/>
            <person name="Barry K."/>
            <person name="LaButti K."/>
            <person name="Morin E."/>
            <person name="Salamov A."/>
            <person name="Lipzen A."/>
            <person name="Mereny Z."/>
            <person name="Hegedus B."/>
            <person name="Baldrian P."/>
            <person name="Stursova M."/>
            <person name="Weitz H."/>
            <person name="Taylor A."/>
            <person name="Grigoriev I.V."/>
            <person name="Nagy L.G."/>
            <person name="Martin F."/>
            <person name="Kauserud H."/>
        </authorList>
    </citation>
    <scope>NUCLEOTIDE SEQUENCE</scope>
    <source>
        <strain evidence="3">CBHHK067</strain>
    </source>
</reference>
<keyword evidence="4" id="KW-1185">Reference proteome</keyword>
<feature type="region of interest" description="Disordered" evidence="1">
    <location>
        <begin position="1"/>
        <end position="30"/>
    </location>
</feature>
<keyword evidence="2" id="KW-0472">Membrane</keyword>
<evidence type="ECO:0000256" key="1">
    <source>
        <dbReference type="SAM" id="MobiDB-lite"/>
    </source>
</evidence>
<gene>
    <name evidence="3" type="ORF">B0H17DRAFT_1195034</name>
</gene>
<name>A0AAD7DX16_MYCRO</name>
<keyword evidence="2" id="KW-1133">Transmembrane helix</keyword>
<organism evidence="3 4">
    <name type="scientific">Mycena rosella</name>
    <name type="common">Pink bonnet</name>
    <name type="synonym">Agaricus rosellus</name>
    <dbReference type="NCBI Taxonomy" id="1033263"/>
    <lineage>
        <taxon>Eukaryota</taxon>
        <taxon>Fungi</taxon>
        <taxon>Dikarya</taxon>
        <taxon>Basidiomycota</taxon>
        <taxon>Agaricomycotina</taxon>
        <taxon>Agaricomycetes</taxon>
        <taxon>Agaricomycetidae</taxon>
        <taxon>Agaricales</taxon>
        <taxon>Marasmiineae</taxon>
        <taxon>Mycenaceae</taxon>
        <taxon>Mycena</taxon>
    </lineage>
</organism>
<protein>
    <submittedName>
        <fullName evidence="3">Uncharacterized protein</fullName>
    </submittedName>
</protein>
<proteinExistence type="predicted"/>
<dbReference type="AlphaFoldDB" id="A0AAD7DX16"/>
<keyword evidence="2" id="KW-0812">Transmembrane</keyword>
<evidence type="ECO:0000313" key="3">
    <source>
        <dbReference type="EMBL" id="KAJ7701817.1"/>
    </source>
</evidence>
<evidence type="ECO:0000256" key="2">
    <source>
        <dbReference type="SAM" id="Phobius"/>
    </source>
</evidence>
<feature type="transmembrane region" description="Helical" evidence="2">
    <location>
        <begin position="121"/>
        <end position="140"/>
    </location>
</feature>
<accession>A0AAD7DX16</accession>
<dbReference type="Proteomes" id="UP001221757">
    <property type="component" value="Unassembled WGS sequence"/>
</dbReference>
<dbReference type="EMBL" id="JARKIE010000016">
    <property type="protein sequence ID" value="KAJ7701817.1"/>
    <property type="molecule type" value="Genomic_DNA"/>
</dbReference>
<sequence length="145" mass="15896">MMPGGSAPPTPSGSRAPHAPKGRRSDAARFYAHEVDEDEDAFYSSRKSSTDLDLETGCLIPPDADAAVPDLASPQTSRRRIYAAYRRWFSCRGGGGGASVRLAQEKGGEPPYRTSTLERRVMAGSWSAMVVLLVLTVYFLRREMR</sequence>
<comment type="caution">
    <text evidence="3">The sequence shown here is derived from an EMBL/GenBank/DDBJ whole genome shotgun (WGS) entry which is preliminary data.</text>
</comment>
<evidence type="ECO:0000313" key="4">
    <source>
        <dbReference type="Proteomes" id="UP001221757"/>
    </source>
</evidence>